<evidence type="ECO:0000313" key="10">
    <source>
        <dbReference type="EMBL" id="KDA54111.1"/>
    </source>
</evidence>
<dbReference type="Proteomes" id="UP000027284">
    <property type="component" value="Unassembled WGS sequence"/>
</dbReference>
<proteinExistence type="inferred from homology"/>
<dbReference type="NCBIfam" id="TIGR01032">
    <property type="entry name" value="rplT_bact"/>
    <property type="match status" value="1"/>
</dbReference>
<reference evidence="10 11" key="1">
    <citation type="submission" date="2014-04" db="EMBL/GenBank/DDBJ databases">
        <title>The Genome Sequence of Thermoanaerobaculum aquaticum MP-01, The First Cultivated Group 23 Acidobacterium.</title>
        <authorList>
            <person name="Stamps B.W."/>
            <person name="Losey N.A."/>
            <person name="Lawson P.A."/>
            <person name="Stevenson B.S."/>
        </authorList>
    </citation>
    <scope>NUCLEOTIDE SEQUENCE [LARGE SCALE GENOMIC DNA]</scope>
    <source>
        <strain evidence="10 11">MP-01</strain>
    </source>
</reference>
<dbReference type="Gene3D" id="6.10.160.10">
    <property type="match status" value="1"/>
</dbReference>
<evidence type="ECO:0000256" key="6">
    <source>
        <dbReference type="ARBA" id="ARBA00035172"/>
    </source>
</evidence>
<organism evidence="10 11">
    <name type="scientific">Thermoanaerobaculum aquaticum</name>
    <dbReference type="NCBI Taxonomy" id="1312852"/>
    <lineage>
        <taxon>Bacteria</taxon>
        <taxon>Pseudomonadati</taxon>
        <taxon>Acidobacteriota</taxon>
        <taxon>Thermoanaerobaculia</taxon>
        <taxon>Thermoanaerobaculales</taxon>
        <taxon>Thermoanaerobaculaceae</taxon>
        <taxon>Thermoanaerobaculum</taxon>
    </lineage>
</organism>
<evidence type="ECO:0000256" key="2">
    <source>
        <dbReference type="ARBA" id="ARBA00022730"/>
    </source>
</evidence>
<dbReference type="SUPFAM" id="SSF74731">
    <property type="entry name" value="Ribosomal protein L20"/>
    <property type="match status" value="1"/>
</dbReference>
<dbReference type="InterPro" id="IPR005813">
    <property type="entry name" value="Ribosomal_bL20"/>
</dbReference>
<keyword evidence="2 7" id="KW-0699">rRNA-binding</keyword>
<dbReference type="EMBL" id="JMFG01000011">
    <property type="protein sequence ID" value="KDA54111.1"/>
    <property type="molecule type" value="Genomic_DNA"/>
</dbReference>
<dbReference type="Pfam" id="PF00453">
    <property type="entry name" value="Ribosomal_L20"/>
    <property type="match status" value="1"/>
</dbReference>
<reference evidence="9" key="2">
    <citation type="journal article" date="2020" name="mSystems">
        <title>Genome- and Community-Level Interaction Insights into Carbon Utilization and Element Cycling Functions of Hydrothermarchaeota in Hydrothermal Sediment.</title>
        <authorList>
            <person name="Zhou Z."/>
            <person name="Liu Y."/>
            <person name="Xu W."/>
            <person name="Pan J."/>
            <person name="Luo Z.H."/>
            <person name="Li M."/>
        </authorList>
    </citation>
    <scope>NUCLEOTIDE SEQUENCE [LARGE SCALE GENOMIC DNA]</scope>
    <source>
        <strain evidence="9">SpSt-299</strain>
    </source>
</reference>
<dbReference type="PRINTS" id="PR00062">
    <property type="entry name" value="RIBOSOMALL20"/>
</dbReference>
<dbReference type="AlphaFoldDB" id="A0A062Y135"/>
<evidence type="ECO:0000256" key="5">
    <source>
        <dbReference type="ARBA" id="ARBA00023274"/>
    </source>
</evidence>
<dbReference type="RefSeq" id="WP_038048136.1">
    <property type="nucleotide sequence ID" value="NZ_JMFG01000011.1"/>
</dbReference>
<dbReference type="PROSITE" id="PS00937">
    <property type="entry name" value="RIBOSOMAL_L20"/>
    <property type="match status" value="1"/>
</dbReference>
<keyword evidence="3 7" id="KW-0694">RNA-binding</keyword>
<dbReference type="CDD" id="cd07026">
    <property type="entry name" value="Ribosomal_L20"/>
    <property type="match status" value="1"/>
</dbReference>
<dbReference type="STRING" id="1312852.EG19_00655"/>
<dbReference type="HAMAP" id="MF_00382">
    <property type="entry name" value="Ribosomal_bL20"/>
    <property type="match status" value="1"/>
</dbReference>
<evidence type="ECO:0000313" key="9">
    <source>
        <dbReference type="EMBL" id="HET47676.1"/>
    </source>
</evidence>
<dbReference type="GO" id="GO:0000027">
    <property type="term" value="P:ribosomal large subunit assembly"/>
    <property type="evidence" value="ECO:0007669"/>
    <property type="project" value="UniProtKB-UniRule"/>
</dbReference>
<comment type="similarity">
    <text evidence="1 7 8">Belongs to the bacterial ribosomal protein bL20 family.</text>
</comment>
<dbReference type="PANTHER" id="PTHR10986">
    <property type="entry name" value="39S RIBOSOMAL PROTEIN L20"/>
    <property type="match status" value="1"/>
</dbReference>
<comment type="function">
    <text evidence="7 8">Binds directly to 23S ribosomal RNA and is necessary for the in vitro assembly process of the 50S ribosomal subunit. It is not involved in the protein synthesizing functions of that subunit.</text>
</comment>
<dbReference type="GO" id="GO:1990904">
    <property type="term" value="C:ribonucleoprotein complex"/>
    <property type="evidence" value="ECO:0007669"/>
    <property type="project" value="UniProtKB-KW"/>
</dbReference>
<keyword evidence="5 7" id="KW-0687">Ribonucleoprotein</keyword>
<evidence type="ECO:0000256" key="3">
    <source>
        <dbReference type="ARBA" id="ARBA00022884"/>
    </source>
</evidence>
<evidence type="ECO:0000256" key="7">
    <source>
        <dbReference type="HAMAP-Rule" id="MF_00382"/>
    </source>
</evidence>
<dbReference type="GO" id="GO:0003735">
    <property type="term" value="F:structural constituent of ribosome"/>
    <property type="evidence" value="ECO:0007669"/>
    <property type="project" value="InterPro"/>
</dbReference>
<dbReference type="InterPro" id="IPR049946">
    <property type="entry name" value="RIBOSOMAL_L20_CS"/>
</dbReference>
<evidence type="ECO:0000256" key="1">
    <source>
        <dbReference type="ARBA" id="ARBA00007698"/>
    </source>
</evidence>
<evidence type="ECO:0000256" key="8">
    <source>
        <dbReference type="RuleBase" id="RU000560"/>
    </source>
</evidence>
<keyword evidence="11" id="KW-1185">Reference proteome</keyword>
<gene>
    <name evidence="7" type="primary">rplT</name>
    <name evidence="10" type="ORF">EG19_00655</name>
    <name evidence="9" type="ORF">ENQ31_05890</name>
</gene>
<dbReference type="FunFam" id="1.10.1900.20:FF:000001">
    <property type="entry name" value="50S ribosomal protein L20"/>
    <property type="match status" value="1"/>
</dbReference>
<comment type="caution">
    <text evidence="10">The sequence shown here is derived from an EMBL/GenBank/DDBJ whole genome shotgun (WGS) entry which is preliminary data.</text>
</comment>
<dbReference type="GO" id="GO:0006412">
    <property type="term" value="P:translation"/>
    <property type="evidence" value="ECO:0007669"/>
    <property type="project" value="InterPro"/>
</dbReference>
<dbReference type="GO" id="GO:0005840">
    <property type="term" value="C:ribosome"/>
    <property type="evidence" value="ECO:0007669"/>
    <property type="project" value="UniProtKB-KW"/>
</dbReference>
<dbReference type="OrthoDB" id="9808966at2"/>
<dbReference type="EMBL" id="DSMR01000425">
    <property type="protein sequence ID" value="HET47676.1"/>
    <property type="molecule type" value="Genomic_DNA"/>
</dbReference>
<keyword evidence="4 7" id="KW-0689">Ribosomal protein</keyword>
<name>A0A062Y135_9BACT</name>
<dbReference type="Gene3D" id="1.10.1900.20">
    <property type="entry name" value="Ribosomal protein L20"/>
    <property type="match status" value="1"/>
</dbReference>
<protein>
    <recommendedName>
        <fullName evidence="6 7">Large ribosomal subunit protein bL20</fullName>
    </recommendedName>
</protein>
<dbReference type="InterPro" id="IPR035566">
    <property type="entry name" value="Ribosomal_protein_bL20_C"/>
</dbReference>
<evidence type="ECO:0000313" key="11">
    <source>
        <dbReference type="Proteomes" id="UP000027284"/>
    </source>
</evidence>
<accession>A0A062Y135</accession>
<dbReference type="GO" id="GO:0019843">
    <property type="term" value="F:rRNA binding"/>
    <property type="evidence" value="ECO:0007669"/>
    <property type="project" value="UniProtKB-UniRule"/>
</dbReference>
<evidence type="ECO:0000256" key="4">
    <source>
        <dbReference type="ARBA" id="ARBA00022980"/>
    </source>
</evidence>
<sequence length="122" mass="14106">MRIKRGNHRVQRRKKILKLAKGYYLTRHNAYRIAKLQVERSLVYAYRDRRQRKRQMRALWIVRINAAARLHDLSYSQFIAGLKAAGAEVNRKMLADIAVRDAAAFEELVKVAKKGLASKVSG</sequence>